<evidence type="ECO:0000313" key="1">
    <source>
        <dbReference type="EMBL" id="KAJ8007208.1"/>
    </source>
</evidence>
<dbReference type="Proteomes" id="UP001157502">
    <property type="component" value="Chromosome 9"/>
</dbReference>
<sequence length="395" mass="44529">MLGSRQNSSKRVIFFLSEMESWLGLWLQMEESLAFILKVSAGLGWTEDPEPYESSFYKRSLDNDIYVFTPTPYQEEDNGTEQSVLVSRAVNLKLDDVTLKPAVVGVKLDIDTWMNNFINATLKMNCKDEICGCRKNDKNVDCVLLDDGGFLVMANQDEYVNQIGRFFGVIDPGLMKKLVNMSLFTLKKTYDYQSVCDPKTKNKESAAGLRSVYVPTIADILNVGWLASAAAWSILQQVLISFTFPNVMHAADIQDEIPDKESCITEQTQYFYENDERSFSGMLECENCSRLFHAEKLWKTNLVFIIVDTKLPCMSCDGEPLTQAEQESSGPDPCELAKKPRYRKGPKHCFDNNTGEDDYDCGGASALRPSVLTMVLFQLGLLWLLNGLKHHAIPS</sequence>
<comment type="caution">
    <text evidence="1">The sequence shown here is derived from an EMBL/GenBank/DDBJ whole genome shotgun (WGS) entry which is preliminary data.</text>
</comment>
<proteinExistence type="predicted"/>
<reference evidence="1" key="1">
    <citation type="submission" date="2021-05" db="EMBL/GenBank/DDBJ databases">
        <authorList>
            <person name="Pan Q."/>
            <person name="Jouanno E."/>
            <person name="Zahm M."/>
            <person name="Klopp C."/>
            <person name="Cabau C."/>
            <person name="Louis A."/>
            <person name="Berthelot C."/>
            <person name="Parey E."/>
            <person name="Roest Crollius H."/>
            <person name="Montfort J."/>
            <person name="Robinson-Rechavi M."/>
            <person name="Bouchez O."/>
            <person name="Lampietro C."/>
            <person name="Lopez Roques C."/>
            <person name="Donnadieu C."/>
            <person name="Postlethwait J."/>
            <person name="Bobe J."/>
            <person name="Dillon D."/>
            <person name="Chandos A."/>
            <person name="von Hippel F."/>
            <person name="Guiguen Y."/>
        </authorList>
    </citation>
    <scope>NUCLEOTIDE SEQUENCE</scope>
    <source>
        <strain evidence="1">YG-Jan2019</strain>
    </source>
</reference>
<accession>A0ACC2GUX6</accession>
<organism evidence="1 2">
    <name type="scientific">Dallia pectoralis</name>
    <name type="common">Alaska blackfish</name>
    <dbReference type="NCBI Taxonomy" id="75939"/>
    <lineage>
        <taxon>Eukaryota</taxon>
        <taxon>Metazoa</taxon>
        <taxon>Chordata</taxon>
        <taxon>Craniata</taxon>
        <taxon>Vertebrata</taxon>
        <taxon>Euteleostomi</taxon>
        <taxon>Actinopterygii</taxon>
        <taxon>Neopterygii</taxon>
        <taxon>Teleostei</taxon>
        <taxon>Protacanthopterygii</taxon>
        <taxon>Esociformes</taxon>
        <taxon>Umbridae</taxon>
        <taxon>Dallia</taxon>
    </lineage>
</organism>
<dbReference type="EMBL" id="CM055736">
    <property type="protein sequence ID" value="KAJ8007208.1"/>
    <property type="molecule type" value="Genomic_DNA"/>
</dbReference>
<protein>
    <submittedName>
        <fullName evidence="1">Uncharacterized protein</fullName>
    </submittedName>
</protein>
<keyword evidence="2" id="KW-1185">Reference proteome</keyword>
<evidence type="ECO:0000313" key="2">
    <source>
        <dbReference type="Proteomes" id="UP001157502"/>
    </source>
</evidence>
<gene>
    <name evidence="1" type="ORF">DPEC_G00115150</name>
</gene>
<name>A0ACC2GUX6_DALPE</name>